<proteinExistence type="predicted"/>
<dbReference type="EMBL" id="BARU01047069">
    <property type="protein sequence ID" value="GAH96114.1"/>
    <property type="molecule type" value="Genomic_DNA"/>
</dbReference>
<comment type="caution">
    <text evidence="1">The sequence shown here is derived from an EMBL/GenBank/DDBJ whole genome shotgun (WGS) entry which is preliminary data.</text>
</comment>
<evidence type="ECO:0000313" key="1">
    <source>
        <dbReference type="EMBL" id="GAH96114.1"/>
    </source>
</evidence>
<name>X1L0Z9_9ZZZZ</name>
<dbReference type="AlphaFoldDB" id="X1L0Z9"/>
<reference evidence="1" key="1">
    <citation type="journal article" date="2014" name="Front. Microbiol.">
        <title>High frequency of phylogenetically diverse reductive dehalogenase-homologous genes in deep subseafloor sedimentary metagenomes.</title>
        <authorList>
            <person name="Kawai M."/>
            <person name="Futagami T."/>
            <person name="Toyoda A."/>
            <person name="Takaki Y."/>
            <person name="Nishi S."/>
            <person name="Hori S."/>
            <person name="Arai W."/>
            <person name="Tsubouchi T."/>
            <person name="Morono Y."/>
            <person name="Uchiyama I."/>
            <person name="Ito T."/>
            <person name="Fujiyama A."/>
            <person name="Inagaki F."/>
            <person name="Takami H."/>
        </authorList>
    </citation>
    <scope>NUCLEOTIDE SEQUENCE</scope>
    <source>
        <strain evidence="1">Expedition CK06-06</strain>
    </source>
</reference>
<sequence length="91" mass="10868">LKLYIPGKQYVANLIGEIIWRKYIDNRLEVGLKIEHMDNQARGEVLNWIFPQWADKENRKKEALHDTLYKDINNNVFIRNMTKSKGTKKHD</sequence>
<feature type="non-terminal residue" evidence="1">
    <location>
        <position position="1"/>
    </location>
</feature>
<accession>X1L0Z9</accession>
<gene>
    <name evidence="1" type="ORF">S03H2_70702</name>
</gene>
<organism evidence="1">
    <name type="scientific">marine sediment metagenome</name>
    <dbReference type="NCBI Taxonomy" id="412755"/>
    <lineage>
        <taxon>unclassified sequences</taxon>
        <taxon>metagenomes</taxon>
        <taxon>ecological metagenomes</taxon>
    </lineage>
</organism>
<protein>
    <submittedName>
        <fullName evidence="1">Uncharacterized protein</fullName>
    </submittedName>
</protein>